<proteinExistence type="predicted"/>
<dbReference type="Pfam" id="PF20998">
    <property type="entry name" value="Nol11_C"/>
    <property type="match status" value="1"/>
</dbReference>
<dbReference type="SUPFAM" id="SSF101898">
    <property type="entry name" value="NHL repeat"/>
    <property type="match status" value="1"/>
</dbReference>
<dbReference type="InterPro" id="IPR048897">
    <property type="entry name" value="Nol11_C"/>
</dbReference>
<keyword evidence="2" id="KW-0698">rRNA processing</keyword>
<dbReference type="GeneID" id="106121404"/>
<keyword evidence="10" id="KW-1185">Reference proteome</keyword>
<gene>
    <name evidence="11" type="primary">LOC106121404</name>
    <name evidence="9" type="ORF">RR46_09052</name>
</gene>
<dbReference type="RefSeq" id="XP_013172522.1">
    <property type="nucleotide sequence ID" value="XM_013317068.1"/>
</dbReference>
<evidence type="ECO:0000313" key="11">
    <source>
        <dbReference type="RefSeq" id="XP_013172522.1"/>
    </source>
</evidence>
<dbReference type="GO" id="GO:0005730">
    <property type="term" value="C:nucleolus"/>
    <property type="evidence" value="ECO:0007669"/>
    <property type="project" value="UniProtKB-SubCell"/>
</dbReference>
<keyword evidence="5" id="KW-0804">Transcription</keyword>
<evidence type="ECO:0000256" key="3">
    <source>
        <dbReference type="ARBA" id="ARBA00023015"/>
    </source>
</evidence>
<dbReference type="GO" id="GO:0003723">
    <property type="term" value="F:RNA binding"/>
    <property type="evidence" value="ECO:0007669"/>
    <property type="project" value="TreeGrafter"/>
</dbReference>
<accession>A0A194Q171</accession>
<dbReference type="OrthoDB" id="6502630at2759"/>
<evidence type="ECO:0000256" key="5">
    <source>
        <dbReference type="ARBA" id="ARBA00023163"/>
    </source>
</evidence>
<evidence type="ECO:0000313" key="10">
    <source>
        <dbReference type="Proteomes" id="UP000053268"/>
    </source>
</evidence>
<keyword evidence="4" id="KW-0010">Activator</keyword>
<dbReference type="Proteomes" id="UP000053268">
    <property type="component" value="Unassembled WGS sequence"/>
</dbReference>
<dbReference type="AlphaFoldDB" id="A0A194Q171"/>
<dbReference type="PANTHER" id="PTHR15633">
    <property type="entry name" value="NUCLEOLAR PROTEIN 11"/>
    <property type="match status" value="1"/>
</dbReference>
<dbReference type="EMBL" id="KQ459590">
    <property type="protein sequence ID" value="KPI97145.1"/>
    <property type="molecule type" value="Genomic_DNA"/>
</dbReference>
<sequence>MAKLHNYYVLCPLIDQKSFLGVAHDKEGSSVIVSLGRNVVNKYRLSDQKQVGGWTSKDHITAPVIYDIEQDHYVGVFNNNAIKTWKEDSDNLDKIKKQKFPMNILKLVRRGDESPLVLFANGNCAALSFALDNRKSIESKALIKETDSIVDVSYYKLNNIPHICYIIKNNKDNYEILTCPLREELADMEKTKLHRMKVSRTEDVYIVGHLIAKEKLGVYILWSDGKLTVYDFEKKNWRTIGSVPWISTFSSVSIAWMGKNHLIFFGSNVEQDGAIIVAYNIVLGVGSCKYPMKMYTEGAKLYCFDNRIVLEASNHIGMLPYVVETKRNLSSLLGSHEVMKDESTEIANWGTPTRPLFHSSEDIKDLVNLGLTERSICSQIIPLLIEKNDHCRIIKVLNDFKDVPESILVLLLSYAIKLVNPNNIDVTNNEEFLRICEGDLQSEGTKAHNTKLNFLNYVLRIPVSDATLVPYLKNGLTLDNALFLMSYISYLLVDSEMEIHIEYESKLLDWCTLLMDAFYQQYLMTKDEKVTFVLETMKRIVDNLVDQLMVVDSLLPKLHQTVCGKQANDDVDDLLSYTIELMEI</sequence>
<evidence type="ECO:0000259" key="8">
    <source>
        <dbReference type="Pfam" id="PF20998"/>
    </source>
</evidence>
<evidence type="ECO:0000256" key="4">
    <source>
        <dbReference type="ARBA" id="ARBA00023159"/>
    </source>
</evidence>
<feature type="domain" description="Nucleolar protein 11 N-terminal" evidence="7">
    <location>
        <begin position="1"/>
        <end position="321"/>
    </location>
</feature>
<dbReference type="InterPro" id="IPR042859">
    <property type="entry name" value="NOL11"/>
</dbReference>
<evidence type="ECO:0000259" key="7">
    <source>
        <dbReference type="Pfam" id="PF08168"/>
    </source>
</evidence>
<feature type="domain" description="Nucleolar protein 11 C-terminal" evidence="8">
    <location>
        <begin position="363"/>
        <end position="583"/>
    </location>
</feature>
<dbReference type="Proteomes" id="UP000694872">
    <property type="component" value="Unplaced"/>
</dbReference>
<dbReference type="InterPro" id="IPR012584">
    <property type="entry name" value="NOL11_N"/>
</dbReference>
<evidence type="ECO:0000256" key="2">
    <source>
        <dbReference type="ARBA" id="ARBA00022552"/>
    </source>
</evidence>
<dbReference type="Pfam" id="PF08168">
    <property type="entry name" value="NOL11_N"/>
    <property type="match status" value="1"/>
</dbReference>
<keyword evidence="3" id="KW-0805">Transcription regulation</keyword>
<evidence type="ECO:0000256" key="1">
    <source>
        <dbReference type="ARBA" id="ARBA00004604"/>
    </source>
</evidence>
<keyword evidence="6" id="KW-0539">Nucleus</keyword>
<comment type="subcellular location">
    <subcellularLocation>
        <location evidence="1">Nucleus</location>
        <location evidence="1">Nucleolus</location>
    </subcellularLocation>
</comment>
<reference evidence="9 10" key="1">
    <citation type="journal article" date="2015" name="Nat. Commun.">
        <title>Outbred genome sequencing and CRISPR/Cas9 gene editing in butterflies.</title>
        <authorList>
            <person name="Li X."/>
            <person name="Fan D."/>
            <person name="Zhang W."/>
            <person name="Liu G."/>
            <person name="Zhang L."/>
            <person name="Zhao L."/>
            <person name="Fang X."/>
            <person name="Chen L."/>
            <person name="Dong Y."/>
            <person name="Chen Y."/>
            <person name="Ding Y."/>
            <person name="Zhao R."/>
            <person name="Feng M."/>
            <person name="Zhu Y."/>
            <person name="Feng Y."/>
            <person name="Jiang X."/>
            <person name="Zhu D."/>
            <person name="Xiang H."/>
            <person name="Feng X."/>
            <person name="Li S."/>
            <person name="Wang J."/>
            <person name="Zhang G."/>
            <person name="Kronforst M.R."/>
            <person name="Wang W."/>
        </authorList>
    </citation>
    <scope>NUCLEOTIDE SEQUENCE [LARGE SCALE GENOMIC DNA]</scope>
    <source>
        <strain evidence="9">Ya'a_city_454_Px</strain>
        <tissue evidence="9">Whole body</tissue>
    </source>
</reference>
<dbReference type="PANTHER" id="PTHR15633:SF2">
    <property type="entry name" value="NUCLEOLAR PROTEIN 11"/>
    <property type="match status" value="1"/>
</dbReference>
<evidence type="ECO:0000313" key="9">
    <source>
        <dbReference type="EMBL" id="KPI97145.1"/>
    </source>
</evidence>
<dbReference type="GO" id="GO:0030490">
    <property type="term" value="P:maturation of SSU-rRNA"/>
    <property type="evidence" value="ECO:0007669"/>
    <property type="project" value="InterPro"/>
</dbReference>
<evidence type="ECO:0000256" key="6">
    <source>
        <dbReference type="ARBA" id="ARBA00023242"/>
    </source>
</evidence>
<dbReference type="STRING" id="66420.A0A194Q171"/>
<organism evidence="9 10">
    <name type="scientific">Papilio xuthus</name>
    <name type="common">Asian swallowtail butterfly</name>
    <dbReference type="NCBI Taxonomy" id="66420"/>
    <lineage>
        <taxon>Eukaryota</taxon>
        <taxon>Metazoa</taxon>
        <taxon>Ecdysozoa</taxon>
        <taxon>Arthropoda</taxon>
        <taxon>Hexapoda</taxon>
        <taxon>Insecta</taxon>
        <taxon>Pterygota</taxon>
        <taxon>Neoptera</taxon>
        <taxon>Endopterygota</taxon>
        <taxon>Lepidoptera</taxon>
        <taxon>Glossata</taxon>
        <taxon>Ditrysia</taxon>
        <taxon>Papilionoidea</taxon>
        <taxon>Papilionidae</taxon>
        <taxon>Papilioninae</taxon>
        <taxon>Papilio</taxon>
    </lineage>
</organism>
<name>A0A194Q171_PAPXU</name>
<dbReference type="KEGG" id="pxu:106121404"/>
<reference evidence="11" key="2">
    <citation type="submission" date="2025-04" db="UniProtKB">
        <authorList>
            <consortium name="RefSeq"/>
        </authorList>
    </citation>
    <scope>IDENTIFICATION</scope>
</reference>
<protein>
    <submittedName>
        <fullName evidence="9 11">Nucleolar protein 11</fullName>
    </submittedName>
</protein>